<name>A0A7W7GZ06_9ACTN</name>
<dbReference type="Gene3D" id="3.40.1410.10">
    <property type="entry name" value="Chorismate lyase-like"/>
    <property type="match status" value="1"/>
</dbReference>
<reference evidence="6 7" key="1">
    <citation type="submission" date="2020-08" db="EMBL/GenBank/DDBJ databases">
        <title>Sequencing the genomes of 1000 actinobacteria strains.</title>
        <authorList>
            <person name="Klenk H.-P."/>
        </authorList>
    </citation>
    <scope>NUCLEOTIDE SEQUENCE [LARGE SCALE GENOMIC DNA]</scope>
    <source>
        <strain evidence="6 7">DSM 45809</strain>
    </source>
</reference>
<dbReference type="RefSeq" id="WP_307835698.1">
    <property type="nucleotide sequence ID" value="NZ_BAABFG010000005.1"/>
</dbReference>
<dbReference type="InterPro" id="IPR011663">
    <property type="entry name" value="UTRA"/>
</dbReference>
<proteinExistence type="predicted"/>
<dbReference type="InterPro" id="IPR036388">
    <property type="entry name" value="WH-like_DNA-bd_sf"/>
</dbReference>
<dbReference type="InterPro" id="IPR000524">
    <property type="entry name" value="Tscrpt_reg_HTH_GntR"/>
</dbReference>
<dbReference type="Pfam" id="PF07702">
    <property type="entry name" value="UTRA"/>
    <property type="match status" value="1"/>
</dbReference>
<evidence type="ECO:0000256" key="1">
    <source>
        <dbReference type="ARBA" id="ARBA00023015"/>
    </source>
</evidence>
<dbReference type="CDD" id="cd07377">
    <property type="entry name" value="WHTH_GntR"/>
    <property type="match status" value="1"/>
</dbReference>
<evidence type="ECO:0000256" key="2">
    <source>
        <dbReference type="ARBA" id="ARBA00023125"/>
    </source>
</evidence>
<dbReference type="SMART" id="SM00345">
    <property type="entry name" value="HTH_GNTR"/>
    <property type="match status" value="1"/>
</dbReference>
<dbReference type="GO" id="GO:0003677">
    <property type="term" value="F:DNA binding"/>
    <property type="evidence" value="ECO:0007669"/>
    <property type="project" value="UniProtKB-KW"/>
</dbReference>
<sequence length="268" mass="29067">MRHLMTCEPRSPRSAPLSTRSTRRCPLPPRTPKYQVIADDLTSKIRDGELPPGAALPPQKELSTRYGVTLATLRQALKQLEDEGLLSQEPGRGTFVFPRAKYQLTTLHGFADDLRAQGHTVTTEILDQVVGAPPDWAATALGDGPAMRLERVRLVAGRPAVHQMSWVRGTDLATADLSDTSLYGALIDHGHLVHRASEVVRPGLLAEPVAGLLRRPAGEPVLVSERVTYALDGSALVVDRATMLGSAMEIRTERAASGLSVHWSRPTT</sequence>
<dbReference type="SUPFAM" id="SSF46785">
    <property type="entry name" value="Winged helix' DNA-binding domain"/>
    <property type="match status" value="1"/>
</dbReference>
<feature type="domain" description="HTH gntR-type" evidence="5">
    <location>
        <begin position="31"/>
        <end position="99"/>
    </location>
</feature>
<dbReference type="Pfam" id="PF00392">
    <property type="entry name" value="GntR"/>
    <property type="match status" value="1"/>
</dbReference>
<dbReference type="Gene3D" id="1.10.10.10">
    <property type="entry name" value="Winged helix-like DNA-binding domain superfamily/Winged helix DNA-binding domain"/>
    <property type="match status" value="1"/>
</dbReference>
<keyword evidence="1" id="KW-0805">Transcription regulation</keyword>
<dbReference type="EMBL" id="JACHNB010000001">
    <property type="protein sequence ID" value="MBB4740847.1"/>
    <property type="molecule type" value="Genomic_DNA"/>
</dbReference>
<evidence type="ECO:0000313" key="7">
    <source>
        <dbReference type="Proteomes" id="UP000546162"/>
    </source>
</evidence>
<protein>
    <submittedName>
        <fullName evidence="6">GntR family transcriptional regulator</fullName>
    </submittedName>
</protein>
<dbReference type="PROSITE" id="PS50949">
    <property type="entry name" value="HTH_GNTR"/>
    <property type="match status" value="1"/>
</dbReference>
<dbReference type="InterPro" id="IPR036390">
    <property type="entry name" value="WH_DNA-bd_sf"/>
</dbReference>
<keyword evidence="3" id="KW-0804">Transcription</keyword>
<evidence type="ECO:0000256" key="4">
    <source>
        <dbReference type="SAM" id="MobiDB-lite"/>
    </source>
</evidence>
<accession>A0A7W7GZ06</accession>
<dbReference type="InterPro" id="IPR028978">
    <property type="entry name" value="Chorismate_lyase_/UTRA_dom_sf"/>
</dbReference>
<organism evidence="6 7">
    <name type="scientific">Actinoplanes octamycinicus</name>
    <dbReference type="NCBI Taxonomy" id="135948"/>
    <lineage>
        <taxon>Bacteria</taxon>
        <taxon>Bacillati</taxon>
        <taxon>Actinomycetota</taxon>
        <taxon>Actinomycetes</taxon>
        <taxon>Micromonosporales</taxon>
        <taxon>Micromonosporaceae</taxon>
        <taxon>Actinoplanes</taxon>
    </lineage>
</organism>
<keyword evidence="7" id="KW-1185">Reference proteome</keyword>
<comment type="caution">
    <text evidence="6">The sequence shown here is derived from an EMBL/GenBank/DDBJ whole genome shotgun (WGS) entry which is preliminary data.</text>
</comment>
<dbReference type="InterPro" id="IPR050679">
    <property type="entry name" value="Bact_HTH_transcr_reg"/>
</dbReference>
<dbReference type="AlphaFoldDB" id="A0A7W7GZ06"/>
<dbReference type="GO" id="GO:0003700">
    <property type="term" value="F:DNA-binding transcription factor activity"/>
    <property type="evidence" value="ECO:0007669"/>
    <property type="project" value="InterPro"/>
</dbReference>
<evidence type="ECO:0000256" key="3">
    <source>
        <dbReference type="ARBA" id="ARBA00023163"/>
    </source>
</evidence>
<keyword evidence="2" id="KW-0238">DNA-binding</keyword>
<gene>
    <name evidence="6" type="ORF">BJY16_004306</name>
</gene>
<evidence type="ECO:0000259" key="5">
    <source>
        <dbReference type="PROSITE" id="PS50949"/>
    </source>
</evidence>
<dbReference type="SMART" id="SM00866">
    <property type="entry name" value="UTRA"/>
    <property type="match status" value="1"/>
</dbReference>
<dbReference type="PRINTS" id="PR00035">
    <property type="entry name" value="HTHGNTR"/>
</dbReference>
<dbReference type="SUPFAM" id="SSF64288">
    <property type="entry name" value="Chorismate lyase-like"/>
    <property type="match status" value="1"/>
</dbReference>
<feature type="region of interest" description="Disordered" evidence="4">
    <location>
        <begin position="1"/>
        <end position="31"/>
    </location>
</feature>
<dbReference type="PANTHER" id="PTHR44846">
    <property type="entry name" value="MANNOSYL-D-GLYCERATE TRANSPORT/METABOLISM SYSTEM REPRESSOR MNGR-RELATED"/>
    <property type="match status" value="1"/>
</dbReference>
<dbReference type="PANTHER" id="PTHR44846:SF1">
    <property type="entry name" value="MANNOSYL-D-GLYCERATE TRANSPORT_METABOLISM SYSTEM REPRESSOR MNGR-RELATED"/>
    <property type="match status" value="1"/>
</dbReference>
<dbReference type="GO" id="GO:0045892">
    <property type="term" value="P:negative regulation of DNA-templated transcription"/>
    <property type="evidence" value="ECO:0007669"/>
    <property type="project" value="TreeGrafter"/>
</dbReference>
<evidence type="ECO:0000313" key="6">
    <source>
        <dbReference type="EMBL" id="MBB4740847.1"/>
    </source>
</evidence>
<dbReference type="Proteomes" id="UP000546162">
    <property type="component" value="Unassembled WGS sequence"/>
</dbReference>